<dbReference type="eggNOG" id="ENOG502RNCW">
    <property type="taxonomic scope" value="Eukaryota"/>
</dbReference>
<name>J3P682_GAET3</name>
<dbReference type="GeneID" id="20349481"/>
<dbReference type="AlphaFoldDB" id="J3P682"/>
<reference evidence="4" key="1">
    <citation type="submission" date="2010-07" db="EMBL/GenBank/DDBJ databases">
        <title>The genome sequence of Gaeumannomyces graminis var. tritici strain R3-111a-1.</title>
        <authorList>
            <consortium name="The Broad Institute Genome Sequencing Platform"/>
            <person name="Ma L.-J."/>
            <person name="Dead R."/>
            <person name="Young S."/>
            <person name="Zeng Q."/>
            <person name="Koehrsen M."/>
            <person name="Alvarado L."/>
            <person name="Berlin A."/>
            <person name="Chapman S.B."/>
            <person name="Chen Z."/>
            <person name="Freedman E."/>
            <person name="Gellesch M."/>
            <person name="Goldberg J."/>
            <person name="Griggs A."/>
            <person name="Gujja S."/>
            <person name="Heilman E.R."/>
            <person name="Heiman D."/>
            <person name="Hepburn T."/>
            <person name="Howarth C."/>
            <person name="Jen D."/>
            <person name="Larson L."/>
            <person name="Mehta T."/>
            <person name="Neiman D."/>
            <person name="Pearson M."/>
            <person name="Roberts A."/>
            <person name="Saif S."/>
            <person name="Shea T."/>
            <person name="Shenoy N."/>
            <person name="Sisk P."/>
            <person name="Stolte C."/>
            <person name="Sykes S."/>
            <person name="Walk T."/>
            <person name="White J."/>
            <person name="Yandava C."/>
            <person name="Haas B."/>
            <person name="Nusbaum C."/>
            <person name="Birren B."/>
        </authorList>
    </citation>
    <scope>NUCLEOTIDE SEQUENCE [LARGE SCALE GENOMIC DNA]</scope>
    <source>
        <strain evidence="4">R3-111a-1</strain>
    </source>
</reference>
<reference evidence="3" key="4">
    <citation type="journal article" date="2015" name="G3 (Bethesda)">
        <title>Genome sequences of three phytopathogenic species of the Magnaporthaceae family of fungi.</title>
        <authorList>
            <person name="Okagaki L.H."/>
            <person name="Nunes C.C."/>
            <person name="Sailsbery J."/>
            <person name="Clay B."/>
            <person name="Brown D."/>
            <person name="John T."/>
            <person name="Oh Y."/>
            <person name="Young N."/>
            <person name="Fitzgerald M."/>
            <person name="Haas B.J."/>
            <person name="Zeng Q."/>
            <person name="Young S."/>
            <person name="Adiconis X."/>
            <person name="Fan L."/>
            <person name="Levin J.Z."/>
            <person name="Mitchell T.K."/>
            <person name="Okubara P.A."/>
            <person name="Farman M.L."/>
            <person name="Kohn L.M."/>
            <person name="Birren B."/>
            <person name="Ma L.-J."/>
            <person name="Dean R.A."/>
        </authorList>
    </citation>
    <scope>NUCLEOTIDE SEQUENCE</scope>
    <source>
        <strain evidence="3">R3-111a-1</strain>
    </source>
</reference>
<dbReference type="EMBL" id="GL385399">
    <property type="protein sequence ID" value="EJT72156.1"/>
    <property type="molecule type" value="Genomic_DNA"/>
</dbReference>
<protein>
    <submittedName>
        <fullName evidence="2 3">Uncharacterized protein</fullName>
    </submittedName>
</protein>
<evidence type="ECO:0000313" key="4">
    <source>
        <dbReference type="Proteomes" id="UP000006039"/>
    </source>
</evidence>
<feature type="region of interest" description="Disordered" evidence="1">
    <location>
        <begin position="81"/>
        <end position="146"/>
    </location>
</feature>
<dbReference type="EnsemblFungi" id="EJT72156">
    <property type="protein sequence ID" value="EJT72156"/>
    <property type="gene ID" value="GGTG_09023"/>
</dbReference>
<sequence length="339" mass="35772">MAAIYNPMYHANNTGFYAAAGQRQQPVYSPIHITGECSQAPADRLTSGGYAPGYYYTSRGSNGVPPHRRYNQHFHSRYGGSRFPNLAPTFPSPPQHMLSPSPSPQAAATAAAPARPSAPPAAYSTSPAAGLGMPSGSQQSGTTPAAAAAAAATTTIKEDSAKADVAAATTAAAEPAVPHTIRSFIQDAMTKAGAVVARAEEPGVAVFINSQPGRASRVIEKMAALTGAAARVPALLAELEAGRQESYELLWPAVGRVVGLVAEAEAALDEMDELVRAWLRQELLLRSLDRSGSGTGTGGYYPVEHRQTGRYAFVRGRIDRTQRALDPRQFPSCLLFRPQ</sequence>
<reference evidence="3" key="5">
    <citation type="submission" date="2018-04" db="UniProtKB">
        <authorList>
            <consortium name="EnsemblFungi"/>
        </authorList>
    </citation>
    <scope>IDENTIFICATION</scope>
    <source>
        <strain evidence="3">R3-111a-1</strain>
    </source>
</reference>
<evidence type="ECO:0000313" key="3">
    <source>
        <dbReference type="EnsemblFungi" id="EJT72156"/>
    </source>
</evidence>
<evidence type="ECO:0000256" key="1">
    <source>
        <dbReference type="SAM" id="MobiDB-lite"/>
    </source>
</evidence>
<accession>J3P682</accession>
<keyword evidence="4" id="KW-1185">Reference proteome</keyword>
<gene>
    <name evidence="3" type="primary">20349481</name>
    <name evidence="2" type="ORF">GGTG_09023</name>
</gene>
<dbReference type="VEuPathDB" id="FungiDB:GGTG_09023"/>
<dbReference type="OrthoDB" id="10675851at2759"/>
<organism evidence="2">
    <name type="scientific">Gaeumannomyces tritici (strain R3-111a-1)</name>
    <name type="common">Wheat and barley take-all root rot fungus</name>
    <name type="synonym">Gaeumannomyces graminis var. tritici</name>
    <dbReference type="NCBI Taxonomy" id="644352"/>
    <lineage>
        <taxon>Eukaryota</taxon>
        <taxon>Fungi</taxon>
        <taxon>Dikarya</taxon>
        <taxon>Ascomycota</taxon>
        <taxon>Pezizomycotina</taxon>
        <taxon>Sordariomycetes</taxon>
        <taxon>Sordariomycetidae</taxon>
        <taxon>Magnaporthales</taxon>
        <taxon>Magnaporthaceae</taxon>
        <taxon>Gaeumannomyces</taxon>
    </lineage>
</organism>
<reference evidence="2" key="3">
    <citation type="submission" date="2010-09" db="EMBL/GenBank/DDBJ databases">
        <title>Annotation of Gaeumannomyces graminis var. tritici R3-111a-1.</title>
        <authorList>
            <consortium name="The Broad Institute Genome Sequencing Platform"/>
            <person name="Ma L.-J."/>
            <person name="Dead R."/>
            <person name="Young S.K."/>
            <person name="Zeng Q."/>
            <person name="Gargeya S."/>
            <person name="Fitzgerald M."/>
            <person name="Haas B."/>
            <person name="Abouelleil A."/>
            <person name="Alvarado L."/>
            <person name="Arachchi H.M."/>
            <person name="Berlin A."/>
            <person name="Brown A."/>
            <person name="Chapman S.B."/>
            <person name="Chen Z."/>
            <person name="Dunbar C."/>
            <person name="Freedman E."/>
            <person name="Gearin G."/>
            <person name="Gellesch M."/>
            <person name="Goldberg J."/>
            <person name="Griggs A."/>
            <person name="Gujja S."/>
            <person name="Heiman D."/>
            <person name="Howarth C."/>
            <person name="Larson L."/>
            <person name="Lui A."/>
            <person name="MacDonald P.J.P."/>
            <person name="Mehta T."/>
            <person name="Montmayeur A."/>
            <person name="Murphy C."/>
            <person name="Neiman D."/>
            <person name="Pearson M."/>
            <person name="Priest M."/>
            <person name="Roberts A."/>
            <person name="Saif S."/>
            <person name="Shea T."/>
            <person name="Shenoy N."/>
            <person name="Sisk P."/>
            <person name="Stolte C."/>
            <person name="Sykes S."/>
            <person name="Yandava C."/>
            <person name="Wortman J."/>
            <person name="Nusbaum C."/>
            <person name="Birren B."/>
        </authorList>
    </citation>
    <scope>NUCLEOTIDE SEQUENCE</scope>
    <source>
        <strain evidence="2">R3-111a-1</strain>
    </source>
</reference>
<dbReference type="RefSeq" id="XP_009225130.1">
    <property type="nucleotide sequence ID" value="XM_009226866.1"/>
</dbReference>
<dbReference type="HOGENOM" id="CLU_819020_0_0_1"/>
<evidence type="ECO:0000313" key="2">
    <source>
        <dbReference type="EMBL" id="EJT72156.1"/>
    </source>
</evidence>
<dbReference type="Proteomes" id="UP000006039">
    <property type="component" value="Unassembled WGS sequence"/>
</dbReference>
<reference evidence="2" key="2">
    <citation type="submission" date="2010-07" db="EMBL/GenBank/DDBJ databases">
        <authorList>
            <consortium name="The Broad Institute Genome Sequencing Platform"/>
            <consortium name="Broad Institute Genome Sequencing Center for Infectious Disease"/>
            <person name="Ma L.-J."/>
            <person name="Dead R."/>
            <person name="Young S."/>
            <person name="Zeng Q."/>
            <person name="Koehrsen M."/>
            <person name="Alvarado L."/>
            <person name="Berlin A."/>
            <person name="Chapman S.B."/>
            <person name="Chen Z."/>
            <person name="Freedman E."/>
            <person name="Gellesch M."/>
            <person name="Goldberg J."/>
            <person name="Griggs A."/>
            <person name="Gujja S."/>
            <person name="Heilman E.R."/>
            <person name="Heiman D."/>
            <person name="Hepburn T."/>
            <person name="Howarth C."/>
            <person name="Jen D."/>
            <person name="Larson L."/>
            <person name="Mehta T."/>
            <person name="Neiman D."/>
            <person name="Pearson M."/>
            <person name="Roberts A."/>
            <person name="Saif S."/>
            <person name="Shea T."/>
            <person name="Shenoy N."/>
            <person name="Sisk P."/>
            <person name="Stolte C."/>
            <person name="Sykes S."/>
            <person name="Walk T."/>
            <person name="White J."/>
            <person name="Yandava C."/>
            <person name="Haas B."/>
            <person name="Nusbaum C."/>
            <person name="Birren B."/>
        </authorList>
    </citation>
    <scope>NUCLEOTIDE SEQUENCE</scope>
    <source>
        <strain evidence="2">R3-111a-1</strain>
    </source>
</reference>
<proteinExistence type="predicted"/>
<feature type="compositionally biased region" description="Low complexity" evidence="1">
    <location>
        <begin position="104"/>
        <end position="129"/>
    </location>
</feature>